<dbReference type="PANTHER" id="PTHR24559">
    <property type="entry name" value="TRANSPOSON TY3-I GAG-POL POLYPROTEIN"/>
    <property type="match status" value="1"/>
</dbReference>
<dbReference type="InterPro" id="IPR043128">
    <property type="entry name" value="Rev_trsase/Diguanyl_cyclase"/>
</dbReference>
<evidence type="ECO:0000256" key="6">
    <source>
        <dbReference type="ARBA" id="ARBA00022918"/>
    </source>
</evidence>
<proteinExistence type="predicted"/>
<dbReference type="Proteomes" id="UP000026915">
    <property type="component" value="Chromosome 10"/>
</dbReference>
<dbReference type="PANTHER" id="PTHR24559:SF429">
    <property type="entry name" value="RNA-DIRECTED DNA POLYMERASE HOMOLOG"/>
    <property type="match status" value="1"/>
</dbReference>
<evidence type="ECO:0000256" key="7">
    <source>
        <dbReference type="SAM" id="Phobius"/>
    </source>
</evidence>
<protein>
    <recommendedName>
        <fullName evidence="8">Reverse transcriptase RNase H-like domain-containing protein</fullName>
    </recommendedName>
</protein>
<dbReference type="SUPFAM" id="SSF56672">
    <property type="entry name" value="DNA/RNA polymerases"/>
    <property type="match status" value="1"/>
</dbReference>
<dbReference type="InterPro" id="IPR043502">
    <property type="entry name" value="DNA/RNA_pol_sf"/>
</dbReference>
<accession>A0A061FPH1</accession>
<dbReference type="GO" id="GO:0004519">
    <property type="term" value="F:endonuclease activity"/>
    <property type="evidence" value="ECO:0007669"/>
    <property type="project" value="UniProtKB-KW"/>
</dbReference>
<gene>
    <name evidence="9" type="ORF">TCM_043539</name>
</gene>
<organism evidence="9 10">
    <name type="scientific">Theobroma cacao</name>
    <name type="common">Cacao</name>
    <name type="synonym">Cocoa</name>
    <dbReference type="NCBI Taxonomy" id="3641"/>
    <lineage>
        <taxon>Eukaryota</taxon>
        <taxon>Viridiplantae</taxon>
        <taxon>Streptophyta</taxon>
        <taxon>Embryophyta</taxon>
        <taxon>Tracheophyta</taxon>
        <taxon>Spermatophyta</taxon>
        <taxon>Magnoliopsida</taxon>
        <taxon>eudicotyledons</taxon>
        <taxon>Gunneridae</taxon>
        <taxon>Pentapetalae</taxon>
        <taxon>rosids</taxon>
        <taxon>malvids</taxon>
        <taxon>Malvales</taxon>
        <taxon>Malvaceae</taxon>
        <taxon>Byttnerioideae</taxon>
        <taxon>Theobroma</taxon>
    </lineage>
</organism>
<keyword evidence="4" id="KW-0255">Endonuclease</keyword>
<evidence type="ECO:0000256" key="2">
    <source>
        <dbReference type="ARBA" id="ARBA00022695"/>
    </source>
</evidence>
<keyword evidence="6" id="KW-0695">RNA-directed DNA polymerase</keyword>
<evidence type="ECO:0000256" key="1">
    <source>
        <dbReference type="ARBA" id="ARBA00022679"/>
    </source>
</evidence>
<evidence type="ECO:0000259" key="8">
    <source>
        <dbReference type="Pfam" id="PF17917"/>
    </source>
</evidence>
<evidence type="ECO:0000256" key="5">
    <source>
        <dbReference type="ARBA" id="ARBA00022801"/>
    </source>
</evidence>
<feature type="transmembrane region" description="Helical" evidence="7">
    <location>
        <begin position="211"/>
        <end position="230"/>
    </location>
</feature>
<dbReference type="HOGENOM" id="CLU_851022_0_0_1"/>
<dbReference type="EMBL" id="CM001888">
    <property type="protein sequence ID" value="EOY18981.1"/>
    <property type="molecule type" value="Genomic_DNA"/>
</dbReference>
<feature type="domain" description="Reverse transcriptase RNase H-like" evidence="8">
    <location>
        <begin position="121"/>
        <end position="170"/>
    </location>
</feature>
<dbReference type="Gene3D" id="3.10.10.10">
    <property type="entry name" value="HIV Type 1 Reverse Transcriptase, subunit A, domain 1"/>
    <property type="match status" value="1"/>
</dbReference>
<dbReference type="AlphaFoldDB" id="A0A061FPH1"/>
<keyword evidence="7" id="KW-0812">Transmembrane</keyword>
<dbReference type="InterPro" id="IPR053134">
    <property type="entry name" value="RNA-dir_DNA_polymerase"/>
</dbReference>
<evidence type="ECO:0000313" key="10">
    <source>
        <dbReference type="Proteomes" id="UP000026915"/>
    </source>
</evidence>
<sequence>MTMVENDNNELIPLRTVTRRRVCTDYRKLIKATKMDHFSLSFIDQMLDRLVGKEFYCFLVGHLGYNQIEISLEDQEKTTFTYPYVTFNFKRMSFGLFNALAIFQRCMMVIFSNMVDKTLTKTHMKELLAVIYAFDKFRSYLIGTKVIIYTDHFAIKYLIAKKDAKPRFQRSPIAPFGSLGKLESTKGSTKYRENDSCCSEKLSGLRGLPDLVFAVAINLLELLIAARFILVAKRNFLFWLLESCCSEKLSVRHAILLIKRQPVTRSRCPCRFVYLVDWFLEKHVTFLVELEHNAYWAIKKLNFDLKTAVERRLLQLNEPDEFRLDAY</sequence>
<keyword evidence="5" id="KW-0378">Hydrolase</keyword>
<feature type="transmembrane region" description="Helical" evidence="7">
    <location>
        <begin position="96"/>
        <end position="115"/>
    </location>
</feature>
<keyword evidence="10" id="KW-1185">Reference proteome</keyword>
<reference evidence="9 10" key="1">
    <citation type="journal article" date="2013" name="Genome Biol.">
        <title>The genome sequence of the most widely cultivated cacao type and its use to identify candidate genes regulating pod color.</title>
        <authorList>
            <person name="Motamayor J.C."/>
            <person name="Mockaitis K."/>
            <person name="Schmutz J."/>
            <person name="Haiminen N."/>
            <person name="Iii D.L."/>
            <person name="Cornejo O."/>
            <person name="Findley S.D."/>
            <person name="Zheng P."/>
            <person name="Utro F."/>
            <person name="Royaert S."/>
            <person name="Saski C."/>
            <person name="Jenkins J."/>
            <person name="Podicheti R."/>
            <person name="Zhao M."/>
            <person name="Scheffler B.E."/>
            <person name="Stack J.C."/>
            <person name="Feltus F.A."/>
            <person name="Mustiga G.M."/>
            <person name="Amores F."/>
            <person name="Phillips W."/>
            <person name="Marelli J.P."/>
            <person name="May G.D."/>
            <person name="Shapiro H."/>
            <person name="Ma J."/>
            <person name="Bustamante C.D."/>
            <person name="Schnell R.J."/>
            <person name="Main D."/>
            <person name="Gilbert D."/>
            <person name="Parida L."/>
            <person name="Kuhn D.N."/>
        </authorList>
    </citation>
    <scope>NUCLEOTIDE SEQUENCE [LARGE SCALE GENOMIC DNA]</scope>
    <source>
        <strain evidence="10">cv. Matina 1-6</strain>
    </source>
</reference>
<keyword evidence="1" id="KW-0808">Transferase</keyword>
<dbReference type="GO" id="GO:0016787">
    <property type="term" value="F:hydrolase activity"/>
    <property type="evidence" value="ECO:0007669"/>
    <property type="project" value="UniProtKB-KW"/>
</dbReference>
<evidence type="ECO:0000256" key="4">
    <source>
        <dbReference type="ARBA" id="ARBA00022759"/>
    </source>
</evidence>
<evidence type="ECO:0000313" key="9">
    <source>
        <dbReference type="EMBL" id="EOY18981.1"/>
    </source>
</evidence>
<keyword evidence="2" id="KW-0548">Nucleotidyltransferase</keyword>
<dbReference type="GO" id="GO:0003964">
    <property type="term" value="F:RNA-directed DNA polymerase activity"/>
    <property type="evidence" value="ECO:0007669"/>
    <property type="project" value="UniProtKB-KW"/>
</dbReference>
<dbReference type="eggNOG" id="KOG0017">
    <property type="taxonomic scope" value="Eukaryota"/>
</dbReference>
<keyword evidence="3" id="KW-0540">Nuclease</keyword>
<name>A0A061FPH1_THECC</name>
<dbReference type="STRING" id="3641.A0A061FPH1"/>
<keyword evidence="7" id="KW-0472">Membrane</keyword>
<dbReference type="Gene3D" id="3.30.70.270">
    <property type="match status" value="1"/>
</dbReference>
<dbReference type="InParanoid" id="A0A061FPH1"/>
<dbReference type="Gramene" id="EOY18981">
    <property type="protein sequence ID" value="EOY18981"/>
    <property type="gene ID" value="TCM_043539"/>
</dbReference>
<dbReference type="Pfam" id="PF17917">
    <property type="entry name" value="RT_RNaseH"/>
    <property type="match status" value="1"/>
</dbReference>
<dbReference type="CDD" id="cd01647">
    <property type="entry name" value="RT_LTR"/>
    <property type="match status" value="1"/>
</dbReference>
<evidence type="ECO:0000256" key="3">
    <source>
        <dbReference type="ARBA" id="ARBA00022722"/>
    </source>
</evidence>
<keyword evidence="7" id="KW-1133">Transmembrane helix</keyword>
<dbReference type="InterPro" id="IPR041373">
    <property type="entry name" value="RT_RNaseH"/>
</dbReference>